<organism evidence="3 4">
    <name type="scientific">Amphimedon queenslandica</name>
    <name type="common">Sponge</name>
    <dbReference type="NCBI Taxonomy" id="400682"/>
    <lineage>
        <taxon>Eukaryota</taxon>
        <taxon>Metazoa</taxon>
        <taxon>Porifera</taxon>
        <taxon>Demospongiae</taxon>
        <taxon>Heteroscleromorpha</taxon>
        <taxon>Haplosclerida</taxon>
        <taxon>Niphatidae</taxon>
        <taxon>Amphimedon</taxon>
    </lineage>
</organism>
<feature type="region of interest" description="Disordered" evidence="1">
    <location>
        <begin position="169"/>
        <end position="237"/>
    </location>
</feature>
<accession>A0AAN0J3L5</accession>
<dbReference type="Proteomes" id="UP000007879">
    <property type="component" value="Unassembled WGS sequence"/>
</dbReference>
<dbReference type="SUPFAM" id="SSF50729">
    <property type="entry name" value="PH domain-like"/>
    <property type="match status" value="1"/>
</dbReference>
<dbReference type="AlphaFoldDB" id="A0AAN0J3L5"/>
<feature type="compositionally biased region" description="Basic and acidic residues" evidence="1">
    <location>
        <begin position="169"/>
        <end position="180"/>
    </location>
</feature>
<dbReference type="SMART" id="SM00462">
    <property type="entry name" value="PTB"/>
    <property type="match status" value="1"/>
</dbReference>
<dbReference type="InterPro" id="IPR006020">
    <property type="entry name" value="PTB/PI_dom"/>
</dbReference>
<dbReference type="InterPro" id="IPR051133">
    <property type="entry name" value="Adapter_Engulfment-Domain"/>
</dbReference>
<reference evidence="3" key="2">
    <citation type="submission" date="2024-06" db="UniProtKB">
        <authorList>
            <consortium name="EnsemblMetazoa"/>
        </authorList>
    </citation>
    <scope>IDENTIFICATION</scope>
</reference>
<feature type="compositionally biased region" description="Polar residues" evidence="1">
    <location>
        <begin position="8"/>
        <end position="22"/>
    </location>
</feature>
<dbReference type="RefSeq" id="XP_019851630.1">
    <property type="nucleotide sequence ID" value="XM_019996071.1"/>
</dbReference>
<dbReference type="GeneID" id="105312637"/>
<dbReference type="Gene3D" id="2.30.29.30">
    <property type="entry name" value="Pleckstrin-homology domain (PH domain)/Phosphotyrosine-binding domain (PTB)"/>
    <property type="match status" value="1"/>
</dbReference>
<feature type="domain" description="PID" evidence="2">
    <location>
        <begin position="33"/>
        <end position="168"/>
    </location>
</feature>
<evidence type="ECO:0000313" key="4">
    <source>
        <dbReference type="Proteomes" id="UP000007879"/>
    </source>
</evidence>
<dbReference type="EnsemblMetazoa" id="XM_019996071.1">
    <property type="protein sequence ID" value="XP_019851630.1"/>
    <property type="gene ID" value="LOC105312637"/>
</dbReference>
<evidence type="ECO:0000313" key="3">
    <source>
        <dbReference type="EnsemblMetazoa" id="XP_019851630.1"/>
    </source>
</evidence>
<reference evidence="4" key="1">
    <citation type="journal article" date="2010" name="Nature">
        <title>The Amphimedon queenslandica genome and the evolution of animal complexity.</title>
        <authorList>
            <person name="Srivastava M."/>
            <person name="Simakov O."/>
            <person name="Chapman J."/>
            <person name="Fahey B."/>
            <person name="Gauthier M.E."/>
            <person name="Mitros T."/>
            <person name="Richards G.S."/>
            <person name="Conaco C."/>
            <person name="Dacre M."/>
            <person name="Hellsten U."/>
            <person name="Larroux C."/>
            <person name="Putnam N.H."/>
            <person name="Stanke M."/>
            <person name="Adamska M."/>
            <person name="Darling A."/>
            <person name="Degnan S.M."/>
            <person name="Oakley T.H."/>
            <person name="Plachetzki D.C."/>
            <person name="Zhai Y."/>
            <person name="Adamski M."/>
            <person name="Calcino A."/>
            <person name="Cummins S.F."/>
            <person name="Goodstein D.M."/>
            <person name="Harris C."/>
            <person name="Jackson D.J."/>
            <person name="Leys S.P."/>
            <person name="Shu S."/>
            <person name="Woodcroft B.J."/>
            <person name="Vervoort M."/>
            <person name="Kosik K.S."/>
            <person name="Manning G."/>
            <person name="Degnan B.M."/>
            <person name="Rokhsar D.S."/>
        </authorList>
    </citation>
    <scope>NUCLEOTIDE SEQUENCE [LARGE SCALE GENOMIC DNA]</scope>
</reference>
<protein>
    <recommendedName>
        <fullName evidence="2">PID domain-containing protein</fullName>
    </recommendedName>
</protein>
<proteinExistence type="predicted"/>
<dbReference type="PANTHER" id="PTHR11232:SF47">
    <property type="entry name" value="PROTEIN DISABLED"/>
    <property type="match status" value="1"/>
</dbReference>
<evidence type="ECO:0000259" key="2">
    <source>
        <dbReference type="SMART" id="SM00462"/>
    </source>
</evidence>
<sequence length="412" mass="45653">MAFRLNSGEYTVNPVSSETRNPTPRELVDKYSGQGLQFRVKYVGSENVNRRRGDAEAARYCLPTLRTASKNMRAHKPKAVLGLNLKGVSLYDERSKSVTRVPVDKVTYVTHDPEDQCYFGVIIQTKESHTGFRLYCFKAERPIAVTFVNSSRELFDLIMKLRQAKKKVKEEREEADKAPQDPDTSNLPAENAPPPSYTSVSKAPDRPPPPMPKQAPAMPPRPQEADIFSFGNEPPPPTFDDVYDTFGDITTPQAAKPQTAAMSEWGALESELNAIGAPTTTATSAPAPAPTAQSEYMIIPPPAPTGGARTRPQPGVQPPLTLPLQPILLPPQVGLMIYLTSSQAVELLLVCTGISLKPRLHLPHPHNQTRLVWPVSPLPLITHPLLYRNPPLRWILWMLYATHSKTQPLLTR</sequence>
<evidence type="ECO:0000256" key="1">
    <source>
        <dbReference type="SAM" id="MobiDB-lite"/>
    </source>
</evidence>
<dbReference type="Pfam" id="PF00640">
    <property type="entry name" value="PID"/>
    <property type="match status" value="1"/>
</dbReference>
<feature type="compositionally biased region" description="Pro residues" evidence="1">
    <location>
        <begin position="206"/>
        <end position="222"/>
    </location>
</feature>
<feature type="region of interest" description="Disordered" evidence="1">
    <location>
        <begin position="1"/>
        <end position="25"/>
    </location>
</feature>
<dbReference type="InterPro" id="IPR011993">
    <property type="entry name" value="PH-like_dom_sf"/>
</dbReference>
<name>A0AAN0J3L5_AMPQE</name>
<dbReference type="KEGG" id="aqu:105312637"/>
<keyword evidence="4" id="KW-1185">Reference proteome</keyword>
<dbReference type="PANTHER" id="PTHR11232">
    <property type="entry name" value="PHOSPHOTYROSINE INTERACTION DOMAIN-CONTAINING FAMILY MEMBER"/>
    <property type="match status" value="1"/>
</dbReference>